<feature type="compositionally biased region" description="Polar residues" evidence="1">
    <location>
        <begin position="85"/>
        <end position="96"/>
    </location>
</feature>
<keyword evidence="4" id="KW-1185">Reference proteome</keyword>
<accession>A0A317NI49</accession>
<dbReference type="Proteomes" id="UP000246410">
    <property type="component" value="Unassembled WGS sequence"/>
</dbReference>
<dbReference type="Pfam" id="PF13577">
    <property type="entry name" value="SnoaL_4"/>
    <property type="match status" value="1"/>
</dbReference>
<dbReference type="RefSeq" id="WP_167456287.1">
    <property type="nucleotide sequence ID" value="NZ_QGTL01000005.1"/>
</dbReference>
<feature type="domain" description="SnoaL-like" evidence="2">
    <location>
        <begin position="20"/>
        <end position="76"/>
    </location>
</feature>
<dbReference type="InterPro" id="IPR032710">
    <property type="entry name" value="NTF2-like_dom_sf"/>
</dbReference>
<organism evidence="3 4">
    <name type="scientific">Nocardia neocaledoniensis</name>
    <dbReference type="NCBI Taxonomy" id="236511"/>
    <lineage>
        <taxon>Bacteria</taxon>
        <taxon>Bacillati</taxon>
        <taxon>Actinomycetota</taxon>
        <taxon>Actinomycetes</taxon>
        <taxon>Mycobacteriales</taxon>
        <taxon>Nocardiaceae</taxon>
        <taxon>Nocardia</taxon>
    </lineage>
</organism>
<feature type="region of interest" description="Disordered" evidence="1">
    <location>
        <begin position="80"/>
        <end position="110"/>
    </location>
</feature>
<dbReference type="AlphaFoldDB" id="A0A317NI49"/>
<evidence type="ECO:0000313" key="3">
    <source>
        <dbReference type="EMBL" id="PWV74991.1"/>
    </source>
</evidence>
<gene>
    <name evidence="3" type="ORF">DFR69_10557</name>
</gene>
<dbReference type="Gene3D" id="3.10.450.50">
    <property type="match status" value="1"/>
</dbReference>
<evidence type="ECO:0000313" key="4">
    <source>
        <dbReference type="Proteomes" id="UP000246410"/>
    </source>
</evidence>
<dbReference type="EMBL" id="QGTL01000005">
    <property type="protein sequence ID" value="PWV74991.1"/>
    <property type="molecule type" value="Genomic_DNA"/>
</dbReference>
<dbReference type="InterPro" id="IPR037401">
    <property type="entry name" value="SnoaL-like"/>
</dbReference>
<protein>
    <submittedName>
        <fullName evidence="3">SnoaL-like protein</fullName>
    </submittedName>
</protein>
<reference evidence="3 4" key="1">
    <citation type="submission" date="2018-05" db="EMBL/GenBank/DDBJ databases">
        <title>Genomic Encyclopedia of Type Strains, Phase IV (KMG-IV): sequencing the most valuable type-strain genomes for metagenomic binning, comparative biology and taxonomic classification.</title>
        <authorList>
            <person name="Goeker M."/>
        </authorList>
    </citation>
    <scope>NUCLEOTIDE SEQUENCE [LARGE SCALE GENOMIC DNA]</scope>
    <source>
        <strain evidence="3 4">DSM 44717</strain>
    </source>
</reference>
<sequence>MSEVLELVEQVKLLTERLETLETVRALNALRDDLPRRINEGRWAEDGELFSADAHLDYRHLGQARGRDAIAAYFAGLPLPKAPSRQASSPTSTSGRTAGGASRGWQQYAR</sequence>
<evidence type="ECO:0000256" key="1">
    <source>
        <dbReference type="SAM" id="MobiDB-lite"/>
    </source>
</evidence>
<dbReference type="SUPFAM" id="SSF54427">
    <property type="entry name" value="NTF2-like"/>
    <property type="match status" value="1"/>
</dbReference>
<comment type="caution">
    <text evidence="3">The sequence shown here is derived from an EMBL/GenBank/DDBJ whole genome shotgun (WGS) entry which is preliminary data.</text>
</comment>
<evidence type="ECO:0000259" key="2">
    <source>
        <dbReference type="Pfam" id="PF13577"/>
    </source>
</evidence>
<proteinExistence type="predicted"/>
<name>A0A317NI49_9NOCA</name>